<accession>A0ABW4LPD9</accession>
<dbReference type="EMBL" id="JBHUEM010000015">
    <property type="protein sequence ID" value="MFD1737045.1"/>
    <property type="molecule type" value="Genomic_DNA"/>
</dbReference>
<keyword evidence="2" id="KW-1185">Reference proteome</keyword>
<organism evidence="1 2">
    <name type="scientific">Bacillus salitolerans</name>
    <dbReference type="NCBI Taxonomy" id="1437434"/>
    <lineage>
        <taxon>Bacteria</taxon>
        <taxon>Bacillati</taxon>
        <taxon>Bacillota</taxon>
        <taxon>Bacilli</taxon>
        <taxon>Bacillales</taxon>
        <taxon>Bacillaceae</taxon>
        <taxon>Bacillus</taxon>
    </lineage>
</organism>
<sequence>MAFGINRKELNDWKLAVKKGDQVVFITHFWIHPKYPSIKTVTKAGSSNLNVLIKWGNRHGLKKEWIHHREGYPHFDLIGDKQVEILEKEGILDQIDRFRLK</sequence>
<dbReference type="Proteomes" id="UP001597214">
    <property type="component" value="Unassembled WGS sequence"/>
</dbReference>
<proteinExistence type="predicted"/>
<protein>
    <submittedName>
        <fullName evidence="1">Uncharacterized protein</fullName>
    </submittedName>
</protein>
<comment type="caution">
    <text evidence="1">The sequence shown here is derived from an EMBL/GenBank/DDBJ whole genome shotgun (WGS) entry which is preliminary data.</text>
</comment>
<evidence type="ECO:0000313" key="2">
    <source>
        <dbReference type="Proteomes" id="UP001597214"/>
    </source>
</evidence>
<gene>
    <name evidence="1" type="ORF">ACFSCX_10830</name>
</gene>
<dbReference type="RefSeq" id="WP_377928241.1">
    <property type="nucleotide sequence ID" value="NZ_JBHUEM010000015.1"/>
</dbReference>
<evidence type="ECO:0000313" key="1">
    <source>
        <dbReference type="EMBL" id="MFD1737045.1"/>
    </source>
</evidence>
<reference evidence="2" key="1">
    <citation type="journal article" date="2019" name="Int. J. Syst. Evol. Microbiol.">
        <title>The Global Catalogue of Microorganisms (GCM) 10K type strain sequencing project: providing services to taxonomists for standard genome sequencing and annotation.</title>
        <authorList>
            <consortium name="The Broad Institute Genomics Platform"/>
            <consortium name="The Broad Institute Genome Sequencing Center for Infectious Disease"/>
            <person name="Wu L."/>
            <person name="Ma J."/>
        </authorList>
    </citation>
    <scope>NUCLEOTIDE SEQUENCE [LARGE SCALE GENOMIC DNA]</scope>
    <source>
        <strain evidence="2">CCUG 49339</strain>
    </source>
</reference>
<name>A0ABW4LPD9_9BACI</name>